<evidence type="ECO:0000256" key="3">
    <source>
        <dbReference type="HAMAP-Rule" id="MF_00023"/>
    </source>
</evidence>
<dbReference type="RefSeq" id="WP_005683308.1">
    <property type="nucleotide sequence ID" value="NZ_ADNC01000007.1"/>
</dbReference>
<dbReference type="InterPro" id="IPR000037">
    <property type="entry name" value="SsrA-bd_prot"/>
</dbReference>
<accession>D4XVN4</accession>
<evidence type="ECO:0000256" key="2">
    <source>
        <dbReference type="ARBA" id="ARBA00022884"/>
    </source>
</evidence>
<keyword evidence="5" id="KW-1185">Reference proteome</keyword>
<dbReference type="HAMAP" id="MF_00023">
    <property type="entry name" value="SmpB"/>
    <property type="match status" value="1"/>
</dbReference>
<dbReference type="Proteomes" id="UP000004757">
    <property type="component" value="Unassembled WGS sequence"/>
</dbReference>
<dbReference type="InterPro" id="IPR020081">
    <property type="entry name" value="SsrA-bd_prot_CS"/>
</dbReference>
<organism evidence="4 5">
    <name type="scientific">Mycoplasmopsis alligatoris A21JP2</name>
    <dbReference type="NCBI Taxonomy" id="747682"/>
    <lineage>
        <taxon>Bacteria</taxon>
        <taxon>Bacillati</taxon>
        <taxon>Mycoplasmatota</taxon>
        <taxon>Mycoplasmoidales</taxon>
        <taxon>Metamycoplasmataceae</taxon>
        <taxon>Mycoplasmopsis</taxon>
    </lineage>
</organism>
<dbReference type="Pfam" id="PF01668">
    <property type="entry name" value="SmpB"/>
    <property type="match status" value="1"/>
</dbReference>
<dbReference type="PANTHER" id="PTHR30308:SF2">
    <property type="entry name" value="SSRA-BINDING PROTEIN"/>
    <property type="match status" value="1"/>
</dbReference>
<dbReference type="CDD" id="cd09294">
    <property type="entry name" value="SmpB"/>
    <property type="match status" value="1"/>
</dbReference>
<comment type="subcellular location">
    <subcellularLocation>
        <location evidence="3">Cytoplasm</location>
    </subcellularLocation>
    <text evidence="3">The tmRNA-SmpB complex associates with stalled 70S ribosomes.</text>
</comment>
<dbReference type="GO" id="GO:0070929">
    <property type="term" value="P:trans-translation"/>
    <property type="evidence" value="ECO:0007669"/>
    <property type="project" value="UniProtKB-UniRule"/>
</dbReference>
<evidence type="ECO:0000313" key="4">
    <source>
        <dbReference type="EMBL" id="EFF41611.1"/>
    </source>
</evidence>
<dbReference type="PANTHER" id="PTHR30308">
    <property type="entry name" value="TMRNA-BINDING COMPONENT OF TRANS-TRANSLATION TAGGING COMPLEX"/>
    <property type="match status" value="1"/>
</dbReference>
<comment type="function">
    <text evidence="3">Required for rescue of stalled ribosomes mediated by trans-translation. Binds to transfer-messenger RNA (tmRNA), required for stable association of tmRNA with ribosomes. tmRNA and SmpB together mimic tRNA shape, replacing the anticodon stem-loop with SmpB. tmRNA is encoded by the ssrA gene; the 2 termini fold to resemble tRNA(Ala) and it encodes a 'tag peptide', a short internal open reading frame. During trans-translation Ala-aminoacylated tmRNA acts like a tRNA, entering the A-site of stalled ribosomes, displacing the stalled mRNA. The ribosome then switches to translate the ORF on the tmRNA; the nascent peptide is terminated with the 'tag peptide' encoded by the tmRNA and targeted for degradation. The ribosome is freed to recommence translation, which seems to be the essential function of trans-translation.</text>
</comment>
<protein>
    <recommendedName>
        <fullName evidence="3">SsrA-binding protein</fullName>
    </recommendedName>
    <alternativeName>
        <fullName evidence="3">Small protein B</fullName>
    </alternativeName>
</protein>
<dbReference type="NCBIfam" id="NF003843">
    <property type="entry name" value="PRK05422.1"/>
    <property type="match status" value="1"/>
</dbReference>
<dbReference type="InterPro" id="IPR023620">
    <property type="entry name" value="SmpB"/>
</dbReference>
<reference evidence="4 5" key="1">
    <citation type="submission" date="2010-03" db="EMBL/GenBank/DDBJ databases">
        <authorList>
            <person name="Glass J.I."/>
            <person name="Benders G.A."/>
            <person name="Durkin A.S."/>
            <person name="Farmerie W.G."/>
            <person name="Hlavinka K."/>
            <person name="Hostetler J."/>
            <person name="Jackson J."/>
            <person name="May M.A."/>
            <person name="Miller R.H."/>
            <person name="Paralanov V."/>
            <person name="Radune D."/>
            <person name="Szczypinski B."/>
            <person name="Brown D.R."/>
        </authorList>
    </citation>
    <scope>NUCLEOTIDE SEQUENCE [LARGE SCALE GENOMIC DNA]</scope>
    <source>
        <strain evidence="4 5">A21JP2</strain>
    </source>
</reference>
<dbReference type="GO" id="GO:0070930">
    <property type="term" value="P:trans-translation-dependent protein tagging"/>
    <property type="evidence" value="ECO:0007669"/>
    <property type="project" value="TreeGrafter"/>
</dbReference>
<dbReference type="PROSITE" id="PS01317">
    <property type="entry name" value="SSRP"/>
    <property type="match status" value="1"/>
</dbReference>
<dbReference type="AlphaFoldDB" id="D4XVN4"/>
<comment type="similarity">
    <text evidence="3">Belongs to the SmpB family.</text>
</comment>
<dbReference type="NCBIfam" id="TIGR00086">
    <property type="entry name" value="smpB"/>
    <property type="match status" value="1"/>
</dbReference>
<dbReference type="GO" id="GO:0003723">
    <property type="term" value="F:RNA binding"/>
    <property type="evidence" value="ECO:0007669"/>
    <property type="project" value="UniProtKB-UniRule"/>
</dbReference>
<gene>
    <name evidence="3 4" type="primary">smpB</name>
    <name evidence="4" type="ORF">MALL_0542</name>
</gene>
<name>D4XVN4_9BACT</name>
<keyword evidence="2 3" id="KW-0694">RNA-binding</keyword>
<proteinExistence type="inferred from homology"/>
<keyword evidence="1 3" id="KW-0963">Cytoplasm</keyword>
<comment type="caution">
    <text evidence="4">The sequence shown here is derived from an EMBL/GenBank/DDBJ whole genome shotgun (WGS) entry which is preliminary data.</text>
</comment>
<dbReference type="SUPFAM" id="SSF74982">
    <property type="entry name" value="Small protein B (SmpB)"/>
    <property type="match status" value="1"/>
</dbReference>
<dbReference type="OrthoDB" id="9805462at2"/>
<dbReference type="EMBL" id="ADNC01000007">
    <property type="protein sequence ID" value="EFF41611.1"/>
    <property type="molecule type" value="Genomic_DNA"/>
</dbReference>
<sequence>MKIIADNKKEKRNYEILETIEAGIVLEGWEVKSARASNVSLNTSYCSIKKDEIWLVDSHFSQYMLVKADEKRDRKLLIHKKELLKLKFKSDSKQLTIIPTKIYFKGDKIKLEIALARGLKKYDKRDKIAKEEVQKQIKAKNLYI</sequence>
<dbReference type="eggNOG" id="COG0691">
    <property type="taxonomic scope" value="Bacteria"/>
</dbReference>
<dbReference type="Gene3D" id="2.40.280.10">
    <property type="match status" value="1"/>
</dbReference>
<evidence type="ECO:0000256" key="1">
    <source>
        <dbReference type="ARBA" id="ARBA00022490"/>
    </source>
</evidence>
<evidence type="ECO:0000313" key="5">
    <source>
        <dbReference type="Proteomes" id="UP000004757"/>
    </source>
</evidence>
<dbReference type="STRING" id="747682.MALL_0542"/>
<dbReference type="GO" id="GO:0005829">
    <property type="term" value="C:cytosol"/>
    <property type="evidence" value="ECO:0007669"/>
    <property type="project" value="TreeGrafter"/>
</dbReference>